<accession>A0A7W2EX32</accession>
<dbReference type="AlphaFoldDB" id="A0A7W2EX32"/>
<reference evidence="2 3" key="1">
    <citation type="submission" date="2020-07" db="EMBL/GenBank/DDBJ databases">
        <title>Novel species isolated from subtropical streams in China.</title>
        <authorList>
            <person name="Lu H."/>
        </authorList>
    </citation>
    <scope>NUCLEOTIDE SEQUENCE [LARGE SCALE GENOMIC DNA]</scope>
    <source>
        <strain evidence="2 3">LX20W</strain>
    </source>
</reference>
<dbReference type="InterPro" id="IPR016032">
    <property type="entry name" value="Sig_transdc_resp-reg_C-effctor"/>
</dbReference>
<comment type="caution">
    <text evidence="2">The sequence shown here is derived from an EMBL/GenBank/DDBJ whole genome shotgun (WGS) entry which is preliminary data.</text>
</comment>
<dbReference type="RefSeq" id="WP_182167453.1">
    <property type="nucleotide sequence ID" value="NZ_JACEZT010000028.1"/>
</dbReference>
<name>A0A7W2EX32_9BURK</name>
<dbReference type="Proteomes" id="UP000534388">
    <property type="component" value="Unassembled WGS sequence"/>
</dbReference>
<dbReference type="SMART" id="SM00421">
    <property type="entry name" value="HTH_LUXR"/>
    <property type="match status" value="1"/>
</dbReference>
<dbReference type="SUPFAM" id="SSF46894">
    <property type="entry name" value="C-terminal effector domain of the bipartite response regulators"/>
    <property type="match status" value="1"/>
</dbReference>
<dbReference type="GO" id="GO:0006355">
    <property type="term" value="P:regulation of DNA-templated transcription"/>
    <property type="evidence" value="ECO:0007669"/>
    <property type="project" value="InterPro"/>
</dbReference>
<dbReference type="InterPro" id="IPR000792">
    <property type="entry name" value="Tscrpt_reg_LuxR_C"/>
</dbReference>
<dbReference type="Gene3D" id="1.10.10.10">
    <property type="entry name" value="Winged helix-like DNA-binding domain superfamily/Winged helix DNA-binding domain"/>
    <property type="match status" value="1"/>
</dbReference>
<feature type="domain" description="HTH luxR-type" evidence="1">
    <location>
        <begin position="308"/>
        <end position="365"/>
    </location>
</feature>
<dbReference type="GO" id="GO:0003677">
    <property type="term" value="F:DNA binding"/>
    <property type="evidence" value="ECO:0007669"/>
    <property type="project" value="InterPro"/>
</dbReference>
<protein>
    <submittedName>
        <fullName evidence="2">Helix-turn-helix transcriptional regulator</fullName>
    </submittedName>
</protein>
<evidence type="ECO:0000259" key="1">
    <source>
        <dbReference type="SMART" id="SM00421"/>
    </source>
</evidence>
<gene>
    <name evidence="2" type="ORF">H3H37_24515</name>
</gene>
<sequence>MTAMDDNLRQRQLDLVEQIYEAAMGPPHWRGLCARLAAAFGADSAVLALLDERGPARVLDHSANFTAAMQSQYEQHFCHEDLWARRARELGAGRVYSSAELVADADFMRSSYYADFCRPAGIFYVVGALLPLAPRRHAVLGIHRPRRAGHYDRDAQRQLAALLPHLQRALRLELRLEQAGLALRCDEAALASARVAAIVVDAELTVLHATDSAAALLAPASPLRLLHGRLSATVAPGGASLAQLVRAALPGPGRAPRAQSCCLPRHGLAPLTLTVAPLPAPAGSVPRALLLLRATEQATVDASALRQLYQLTPAEADVAKALAEGGSLEQHALARGISMNTIKTHLQRVYAKTGACRQGELVALLHGSAAIYDVPGLTHSCDDGGDAPPYTVRTGRPHDRLATGPRDARTAFAPTHCDRSTS</sequence>
<organism evidence="2 3">
    <name type="scientific">Rugamonas brunnea</name>
    <dbReference type="NCBI Taxonomy" id="2758569"/>
    <lineage>
        <taxon>Bacteria</taxon>
        <taxon>Pseudomonadati</taxon>
        <taxon>Pseudomonadota</taxon>
        <taxon>Betaproteobacteria</taxon>
        <taxon>Burkholderiales</taxon>
        <taxon>Oxalobacteraceae</taxon>
        <taxon>Telluria group</taxon>
        <taxon>Rugamonas</taxon>
    </lineage>
</organism>
<dbReference type="InterPro" id="IPR036388">
    <property type="entry name" value="WH-like_DNA-bd_sf"/>
</dbReference>
<evidence type="ECO:0000313" key="3">
    <source>
        <dbReference type="Proteomes" id="UP000534388"/>
    </source>
</evidence>
<keyword evidence="3" id="KW-1185">Reference proteome</keyword>
<dbReference type="EMBL" id="JACEZT010000028">
    <property type="protein sequence ID" value="MBA5640233.1"/>
    <property type="molecule type" value="Genomic_DNA"/>
</dbReference>
<evidence type="ECO:0000313" key="2">
    <source>
        <dbReference type="EMBL" id="MBA5640233.1"/>
    </source>
</evidence>
<proteinExistence type="predicted"/>